<dbReference type="Pfam" id="PF00009">
    <property type="entry name" value="GTP_EFTU"/>
    <property type="match status" value="1"/>
</dbReference>
<dbReference type="InterPro" id="IPR050100">
    <property type="entry name" value="TRAFAC_GTPase_members"/>
</dbReference>
<dbReference type="Pfam" id="PF01583">
    <property type="entry name" value="APS_kinase"/>
    <property type="match status" value="1"/>
</dbReference>
<dbReference type="PROSITE" id="PS51722">
    <property type="entry name" value="G_TR_2"/>
    <property type="match status" value="1"/>
</dbReference>
<dbReference type="InterPro" id="IPR059117">
    <property type="entry name" value="APS_kinase_dom"/>
</dbReference>
<dbReference type="Gene3D" id="3.40.50.300">
    <property type="entry name" value="P-loop containing nucleotide triphosphate hydrolases"/>
    <property type="match status" value="2"/>
</dbReference>
<dbReference type="CDD" id="cd04095">
    <property type="entry name" value="CysN_NoDQ_III"/>
    <property type="match status" value="1"/>
</dbReference>
<dbReference type="PROSITE" id="PS00301">
    <property type="entry name" value="G_TR_1"/>
    <property type="match status" value="1"/>
</dbReference>
<dbReference type="Gene3D" id="2.40.30.10">
    <property type="entry name" value="Translation factors"/>
    <property type="match status" value="2"/>
</dbReference>
<evidence type="ECO:0000256" key="6">
    <source>
        <dbReference type="ARBA" id="ARBA00023134"/>
    </source>
</evidence>
<dbReference type="InterPro" id="IPR009001">
    <property type="entry name" value="Transl_elong_EF1A/Init_IF2_C"/>
</dbReference>
<dbReference type="InterPro" id="IPR031157">
    <property type="entry name" value="G_TR_CS"/>
</dbReference>
<reference evidence="8 9" key="1">
    <citation type="submission" date="2024-09" db="EMBL/GenBank/DDBJ databases">
        <authorList>
            <person name="Sun Q."/>
            <person name="Mori K."/>
        </authorList>
    </citation>
    <scope>NUCLEOTIDE SEQUENCE [LARGE SCALE GENOMIC DNA]</scope>
    <source>
        <strain evidence="8 9">TISTR 1856</strain>
    </source>
</reference>
<gene>
    <name evidence="8" type="ORF">ACFFVI_05955</name>
</gene>
<keyword evidence="2" id="KW-0808">Transferase</keyword>
<dbReference type="RefSeq" id="WP_380138226.1">
    <property type="nucleotide sequence ID" value="NZ_JBHLUI010000009.1"/>
</dbReference>
<dbReference type="Proteomes" id="UP001589748">
    <property type="component" value="Unassembled WGS sequence"/>
</dbReference>
<dbReference type="InterPro" id="IPR011779">
    <property type="entry name" value="SO4_adenylTrfase_lsu"/>
</dbReference>
<dbReference type="SUPFAM" id="SSF50465">
    <property type="entry name" value="EF-Tu/eEF-1alpha/eIF2-gamma C-terminal domain"/>
    <property type="match status" value="1"/>
</dbReference>
<dbReference type="InterPro" id="IPR027417">
    <property type="entry name" value="P-loop_NTPase"/>
</dbReference>
<dbReference type="PANTHER" id="PTHR23115">
    <property type="entry name" value="TRANSLATION FACTOR"/>
    <property type="match status" value="1"/>
</dbReference>
<evidence type="ECO:0000259" key="7">
    <source>
        <dbReference type="PROSITE" id="PS51722"/>
    </source>
</evidence>
<keyword evidence="5" id="KW-0067">ATP-binding</keyword>
<keyword evidence="9" id="KW-1185">Reference proteome</keyword>
<evidence type="ECO:0000256" key="4">
    <source>
        <dbReference type="ARBA" id="ARBA00022741"/>
    </source>
</evidence>
<evidence type="ECO:0000256" key="5">
    <source>
        <dbReference type="ARBA" id="ARBA00022840"/>
    </source>
</evidence>
<dbReference type="Pfam" id="PF22594">
    <property type="entry name" value="GTP-eEF1A_C"/>
    <property type="match status" value="1"/>
</dbReference>
<dbReference type="SUPFAM" id="SSF50447">
    <property type="entry name" value="Translation proteins"/>
    <property type="match status" value="1"/>
</dbReference>
<dbReference type="PRINTS" id="PR00315">
    <property type="entry name" value="ELONGATNFCT"/>
</dbReference>
<keyword evidence="3" id="KW-0548">Nucleotidyltransferase</keyword>
<keyword evidence="6" id="KW-0342">GTP-binding</keyword>
<comment type="caution">
    <text evidence="8">The sequence shown here is derived from an EMBL/GenBank/DDBJ whole genome shotgun (WGS) entry which is preliminary data.</text>
</comment>
<dbReference type="EMBL" id="JBHMDM010000003">
    <property type="protein sequence ID" value="MFB9376506.1"/>
    <property type="molecule type" value="Genomic_DNA"/>
</dbReference>
<accession>A0ABV5LQY1</accession>
<dbReference type="InterPro" id="IPR009000">
    <property type="entry name" value="Transl_B-barrel_sf"/>
</dbReference>
<dbReference type="SUPFAM" id="SSF52540">
    <property type="entry name" value="P-loop containing nucleoside triphosphate hydrolases"/>
    <property type="match status" value="1"/>
</dbReference>
<evidence type="ECO:0000313" key="8">
    <source>
        <dbReference type="EMBL" id="MFB9376506.1"/>
    </source>
</evidence>
<evidence type="ECO:0000313" key="9">
    <source>
        <dbReference type="Proteomes" id="UP001589748"/>
    </source>
</evidence>
<evidence type="ECO:0000256" key="2">
    <source>
        <dbReference type="ARBA" id="ARBA00022679"/>
    </source>
</evidence>
<evidence type="ECO:0000256" key="3">
    <source>
        <dbReference type="ARBA" id="ARBA00022695"/>
    </source>
</evidence>
<dbReference type="EC" id="2.7.7.4" evidence="1"/>
<sequence>MSTAGSVDDGKSTLIGRLLLDTGSLPTDHLAAVDGPGGPDLAALSDGLRAEREQGITIDVAYRFFSTARRNYVLADTPGHERYTRNMVTGTSNAHLAMLLVDVRAGVLDQTRRHARIATLLGVPHLVAAVNKMDLVDFDADRFHAVRRELDEVAAKLGVPMLVVPIAAKDGDNVARRSTLTDFYEGPTLLEHLDTVEVAPPDHGAGRLRLPVQWVSRPVAGRGRTYTGRMAAGTLRVGDEVLALPSGARTRITALDTLDDDRDVAVAGLSVTVELADEVDVGRGEVLVSPGAGPVVTRELRAQVCWMATEPLRVGQTLLLKHTTRTVRAEVTALHDRLDPGTLSEHERPESLQLNDIGEITVRTATDLVVEPYVENRDMGAFVLIEAHTHDTVAAGVVRRAVPRRRGTTTAAGGWIAPAGGDRGGVAVLLTADAPVPAETLADGVRAEGRDGYVVAAANLRHGLLEDLHESAADRREAWRRTTEVLRLLVDAGVVAVLDVADAATARAVADDLARSGHRSVIDPEAPEVSGPVDRTT</sequence>
<name>A0ABV5LQY1_9ACTN</name>
<evidence type="ECO:0000256" key="1">
    <source>
        <dbReference type="ARBA" id="ARBA00012391"/>
    </source>
</evidence>
<dbReference type="InterPro" id="IPR054696">
    <property type="entry name" value="GTP-eEF1A_C"/>
</dbReference>
<dbReference type="NCBIfam" id="TIGR02034">
    <property type="entry name" value="CysN"/>
    <property type="match status" value="1"/>
</dbReference>
<keyword evidence="4" id="KW-0547">Nucleotide-binding</keyword>
<feature type="domain" description="Tr-type G" evidence="7">
    <location>
        <begin position="1"/>
        <end position="202"/>
    </location>
</feature>
<dbReference type="InterPro" id="IPR044139">
    <property type="entry name" value="CysN_NoDQ_III"/>
</dbReference>
<organism evidence="8 9">
    <name type="scientific">Kineococcus gynurae</name>
    <dbReference type="NCBI Taxonomy" id="452979"/>
    <lineage>
        <taxon>Bacteria</taxon>
        <taxon>Bacillati</taxon>
        <taxon>Actinomycetota</taxon>
        <taxon>Actinomycetes</taxon>
        <taxon>Kineosporiales</taxon>
        <taxon>Kineosporiaceae</taxon>
        <taxon>Kineococcus</taxon>
    </lineage>
</organism>
<dbReference type="InterPro" id="IPR000795">
    <property type="entry name" value="T_Tr_GTP-bd_dom"/>
</dbReference>
<proteinExistence type="predicted"/>
<protein>
    <recommendedName>
        <fullName evidence="1">sulfate adenylyltransferase</fullName>
        <ecNumber evidence="1">2.7.7.4</ecNumber>
    </recommendedName>
</protein>